<evidence type="ECO:0000313" key="7">
    <source>
        <dbReference type="EMBL" id="CAL1163850.1"/>
    </source>
</evidence>
<evidence type="ECO:0000256" key="2">
    <source>
        <dbReference type="ARBA" id="ARBA00022722"/>
    </source>
</evidence>
<comment type="similarity">
    <text evidence="1">Belongs to the oligoribonuclease family.</text>
</comment>
<evidence type="ECO:0000313" key="8">
    <source>
        <dbReference type="EMBL" id="CAL4797787.1"/>
    </source>
</evidence>
<dbReference type="SUPFAM" id="SSF53098">
    <property type="entry name" value="Ribonuclease H-like"/>
    <property type="match status" value="1"/>
</dbReference>
<dbReference type="InterPro" id="IPR022894">
    <property type="entry name" value="Oligoribonuclease"/>
</dbReference>
<evidence type="ECO:0000256" key="1">
    <source>
        <dbReference type="ARBA" id="ARBA00009921"/>
    </source>
</evidence>
<dbReference type="CDD" id="cd06135">
    <property type="entry name" value="Orn"/>
    <property type="match status" value="1"/>
</dbReference>
<evidence type="ECO:0000313" key="6">
    <source>
        <dbReference type="EMBL" id="CAI4010475.1"/>
    </source>
</evidence>
<dbReference type="EMBL" id="CAMXCT010004824">
    <property type="protein sequence ID" value="CAI4010475.1"/>
    <property type="molecule type" value="Genomic_DNA"/>
</dbReference>
<name>A0A9P1DHX7_9DINO</name>
<dbReference type="InterPro" id="IPR012337">
    <property type="entry name" value="RNaseH-like_sf"/>
</dbReference>
<dbReference type="PANTHER" id="PTHR11046:SF0">
    <property type="entry name" value="OLIGORIBONUCLEASE, MITOCHONDRIAL"/>
    <property type="match status" value="1"/>
</dbReference>
<dbReference type="GO" id="GO:0005739">
    <property type="term" value="C:mitochondrion"/>
    <property type="evidence" value="ECO:0007669"/>
    <property type="project" value="TreeGrafter"/>
</dbReference>
<keyword evidence="2" id="KW-0540">Nuclease</keyword>
<dbReference type="Pfam" id="PF00929">
    <property type="entry name" value="RNase_T"/>
    <property type="match status" value="1"/>
</dbReference>
<evidence type="ECO:0000256" key="4">
    <source>
        <dbReference type="ARBA" id="ARBA00022839"/>
    </source>
</evidence>
<organism evidence="6">
    <name type="scientific">Cladocopium goreaui</name>
    <dbReference type="NCBI Taxonomy" id="2562237"/>
    <lineage>
        <taxon>Eukaryota</taxon>
        <taxon>Sar</taxon>
        <taxon>Alveolata</taxon>
        <taxon>Dinophyceae</taxon>
        <taxon>Suessiales</taxon>
        <taxon>Symbiodiniaceae</taxon>
        <taxon>Cladocopium</taxon>
    </lineage>
</organism>
<dbReference type="AlphaFoldDB" id="A0A9P1DHX7"/>
<evidence type="ECO:0000313" key="9">
    <source>
        <dbReference type="Proteomes" id="UP001152797"/>
    </source>
</evidence>
<feature type="non-terminal residue" evidence="6">
    <location>
        <position position="1"/>
    </location>
</feature>
<dbReference type="PANTHER" id="PTHR11046">
    <property type="entry name" value="OLIGORIBONUCLEASE, MITOCHONDRIAL"/>
    <property type="match status" value="1"/>
</dbReference>
<keyword evidence="9" id="KW-1185">Reference proteome</keyword>
<evidence type="ECO:0000259" key="5">
    <source>
        <dbReference type="SMART" id="SM00479"/>
    </source>
</evidence>
<dbReference type="OrthoDB" id="270189at2759"/>
<reference evidence="7" key="2">
    <citation type="submission" date="2024-04" db="EMBL/GenBank/DDBJ databases">
        <authorList>
            <person name="Chen Y."/>
            <person name="Shah S."/>
            <person name="Dougan E. K."/>
            <person name="Thang M."/>
            <person name="Chan C."/>
        </authorList>
    </citation>
    <scope>NUCLEOTIDE SEQUENCE [LARGE SCALE GENOMIC DNA]</scope>
</reference>
<comment type="caution">
    <text evidence="6">The sequence shown here is derived from an EMBL/GenBank/DDBJ whole genome shotgun (WGS) entry which is preliminary data.</text>
</comment>
<keyword evidence="4" id="KW-0269">Exonuclease</keyword>
<reference evidence="6" key="1">
    <citation type="submission" date="2022-10" db="EMBL/GenBank/DDBJ databases">
        <authorList>
            <person name="Chen Y."/>
            <person name="Dougan E. K."/>
            <person name="Chan C."/>
            <person name="Rhodes N."/>
            <person name="Thang M."/>
        </authorList>
    </citation>
    <scope>NUCLEOTIDE SEQUENCE</scope>
</reference>
<accession>A0A9P1DHX7</accession>
<feature type="domain" description="Exonuclease" evidence="5">
    <location>
        <begin position="65"/>
        <end position="252"/>
    </location>
</feature>
<dbReference type="Gene3D" id="3.30.420.10">
    <property type="entry name" value="Ribonuclease H-like superfamily/Ribonuclease H"/>
    <property type="match status" value="1"/>
</dbReference>
<dbReference type="NCBIfam" id="NF003765">
    <property type="entry name" value="PRK05359.1"/>
    <property type="match status" value="1"/>
</dbReference>
<dbReference type="GO" id="GO:0000175">
    <property type="term" value="F:3'-5'-RNA exonuclease activity"/>
    <property type="evidence" value="ECO:0007669"/>
    <property type="project" value="InterPro"/>
</dbReference>
<dbReference type="EMBL" id="CAMXCT030004824">
    <property type="protein sequence ID" value="CAL4797787.1"/>
    <property type="molecule type" value="Genomic_DNA"/>
</dbReference>
<protein>
    <submittedName>
        <fullName evidence="8">Oligoribonuclease, mitochondrial (RNA exonucleas e 2 homolog) (Small nuclease)</fullName>
    </submittedName>
</protein>
<dbReference type="SMART" id="SM00479">
    <property type="entry name" value="EXOIII"/>
    <property type="match status" value="1"/>
</dbReference>
<proteinExistence type="inferred from homology"/>
<dbReference type="InterPro" id="IPR013520">
    <property type="entry name" value="Ribonucl_H"/>
</dbReference>
<dbReference type="GO" id="GO:0003676">
    <property type="term" value="F:nucleic acid binding"/>
    <property type="evidence" value="ECO:0007669"/>
    <property type="project" value="InterPro"/>
</dbReference>
<gene>
    <name evidence="6" type="ORF">C1SCF055_LOCUS35745</name>
</gene>
<sequence>TFHELRVFSQGMRLAPPCFRLQRTLPVAVAVLLPGAWWVPRSCAGRGLVPSARTFAMSGARLPEALVWVDCEMTGLGAEGGPGPDTLLEVAVLITDDHLQLVAEGPDVVVHHSDEVLDGMNDWCKRQFGWDDQQKIARPGLLADQVRRSKVTLEELDQMLYEFVTRYVEEKGGILAGNTVHMDKRFLDKFCPKFVNCLHYRIVDVSTVKELCRRWYPEQFSRAPKKKDLHRAMDDIRESLKELAFYKEAIFPK</sequence>
<evidence type="ECO:0000256" key="3">
    <source>
        <dbReference type="ARBA" id="ARBA00022801"/>
    </source>
</evidence>
<keyword evidence="3" id="KW-0378">Hydrolase</keyword>
<dbReference type="EMBL" id="CAMXCT020004824">
    <property type="protein sequence ID" value="CAL1163850.1"/>
    <property type="molecule type" value="Genomic_DNA"/>
</dbReference>
<dbReference type="InterPro" id="IPR036397">
    <property type="entry name" value="RNaseH_sf"/>
</dbReference>
<dbReference type="Proteomes" id="UP001152797">
    <property type="component" value="Unassembled WGS sequence"/>
</dbReference>